<dbReference type="Proteomes" id="UP000653056">
    <property type="component" value="Unassembled WGS sequence"/>
</dbReference>
<reference evidence="5" key="1">
    <citation type="journal article" date="2019" name="Int. J. Syst. Evol. Microbiol.">
        <title>The Global Catalogue of Microorganisms (GCM) 10K type strain sequencing project: providing services to taxonomists for standard genome sequencing and annotation.</title>
        <authorList>
            <consortium name="The Broad Institute Genomics Platform"/>
            <consortium name="The Broad Institute Genome Sequencing Center for Infectious Disease"/>
            <person name="Wu L."/>
            <person name="Ma J."/>
        </authorList>
    </citation>
    <scope>NUCLEOTIDE SEQUENCE [LARGE SCALE GENOMIC DNA]</scope>
    <source>
        <strain evidence="5">KCTC 22228</strain>
    </source>
</reference>
<feature type="chain" id="PRO_5045164929" evidence="2">
    <location>
        <begin position="26"/>
        <end position="373"/>
    </location>
</feature>
<dbReference type="InterPro" id="IPR058625">
    <property type="entry name" value="MdtA-like_BSH"/>
</dbReference>
<proteinExistence type="inferred from homology"/>
<dbReference type="Gene3D" id="2.40.50.100">
    <property type="match status" value="1"/>
</dbReference>
<dbReference type="PANTHER" id="PTHR30469:SF20">
    <property type="entry name" value="EFFLUX RND TRANSPORTER PERIPLASMIC ADAPTOR SUBUNIT"/>
    <property type="match status" value="1"/>
</dbReference>
<accession>A0ABQ2YWS7</accession>
<comment type="similarity">
    <text evidence="1">Belongs to the membrane fusion protein (MFP) (TC 8.A.1) family.</text>
</comment>
<dbReference type="EMBL" id="BMXS01000010">
    <property type="protein sequence ID" value="GGX94578.1"/>
    <property type="molecule type" value="Genomic_DNA"/>
</dbReference>
<gene>
    <name evidence="4" type="ORF">GCM10007160_22770</name>
</gene>
<evidence type="ECO:0000256" key="1">
    <source>
        <dbReference type="ARBA" id="ARBA00009477"/>
    </source>
</evidence>
<name>A0ABQ2YWS7_9GAMM</name>
<dbReference type="Gene3D" id="2.40.420.20">
    <property type="match status" value="1"/>
</dbReference>
<dbReference type="Pfam" id="PF25917">
    <property type="entry name" value="BSH_RND"/>
    <property type="match status" value="1"/>
</dbReference>
<dbReference type="Gene3D" id="2.40.30.170">
    <property type="match status" value="1"/>
</dbReference>
<dbReference type="Gene3D" id="1.10.287.470">
    <property type="entry name" value="Helix hairpin bin"/>
    <property type="match status" value="1"/>
</dbReference>
<evidence type="ECO:0000259" key="3">
    <source>
        <dbReference type="Pfam" id="PF25917"/>
    </source>
</evidence>
<dbReference type="PANTHER" id="PTHR30469">
    <property type="entry name" value="MULTIDRUG RESISTANCE PROTEIN MDTA"/>
    <property type="match status" value="1"/>
</dbReference>
<dbReference type="InterPro" id="IPR006143">
    <property type="entry name" value="RND_pump_MFP"/>
</dbReference>
<feature type="domain" description="Multidrug resistance protein MdtA-like barrel-sandwich hybrid" evidence="3">
    <location>
        <begin position="68"/>
        <end position="199"/>
    </location>
</feature>
<sequence length="373" mass="40367">MWSNRSLPVLLLLGYLALLATGCTAESEEPPKLARVVDTYVVQPANGLSITTFSGRIQAAEKTSLSFEISGKIERMAVEVGDRFTAGDILAELDEARYQLIVNQRRAEENEARAQRQEKRQDYTRQASLREKGFVSQAHLDAAKAALDTAESQFASAVAARELAERDLRMTTLRAPFDGSVSQRHVEPSERVGANQPVVEVISERDGFEMHTSVPETLVSAIPPGSTHRVIVPALSEASIPATIRHLGTQPQSSNNYPVVLTLDEAPPGLRSGMTAQVELSIHKPQATGAQASQWHIPLTALVYDTKGSAHVLRVTDAMRLERVAVEVASVDDGVAAIRGELASGERIVARGAEFVSEGETVSLLGQGPERYN</sequence>
<evidence type="ECO:0000313" key="5">
    <source>
        <dbReference type="Proteomes" id="UP000653056"/>
    </source>
</evidence>
<dbReference type="NCBIfam" id="TIGR01730">
    <property type="entry name" value="RND_mfp"/>
    <property type="match status" value="1"/>
</dbReference>
<evidence type="ECO:0000313" key="4">
    <source>
        <dbReference type="EMBL" id="GGX94578.1"/>
    </source>
</evidence>
<comment type="caution">
    <text evidence="4">The sequence shown here is derived from an EMBL/GenBank/DDBJ whole genome shotgun (WGS) entry which is preliminary data.</text>
</comment>
<dbReference type="PROSITE" id="PS51257">
    <property type="entry name" value="PROKAR_LIPOPROTEIN"/>
    <property type="match status" value="1"/>
</dbReference>
<organism evidence="4 5">
    <name type="scientific">Litchfieldella qijiaojingensis</name>
    <dbReference type="NCBI Taxonomy" id="980347"/>
    <lineage>
        <taxon>Bacteria</taxon>
        <taxon>Pseudomonadati</taxon>
        <taxon>Pseudomonadota</taxon>
        <taxon>Gammaproteobacteria</taxon>
        <taxon>Oceanospirillales</taxon>
        <taxon>Halomonadaceae</taxon>
        <taxon>Litchfieldella</taxon>
    </lineage>
</organism>
<protein>
    <submittedName>
        <fullName evidence="4">Hemolysin D</fullName>
    </submittedName>
</protein>
<dbReference type="RefSeq" id="WP_189469242.1">
    <property type="nucleotide sequence ID" value="NZ_BMXS01000010.1"/>
</dbReference>
<keyword evidence="5" id="KW-1185">Reference proteome</keyword>
<keyword evidence="2" id="KW-0732">Signal</keyword>
<evidence type="ECO:0000256" key="2">
    <source>
        <dbReference type="SAM" id="SignalP"/>
    </source>
</evidence>
<feature type="signal peptide" evidence="2">
    <location>
        <begin position="1"/>
        <end position="25"/>
    </location>
</feature>
<dbReference type="SUPFAM" id="SSF111369">
    <property type="entry name" value="HlyD-like secretion proteins"/>
    <property type="match status" value="1"/>
</dbReference>